<dbReference type="GeneID" id="89522106"/>
<evidence type="ECO:0000313" key="5">
    <source>
        <dbReference type="Proteomes" id="UP000095746"/>
    </source>
</evidence>
<reference evidence="1 5" key="1">
    <citation type="submission" date="2015-09" db="EMBL/GenBank/DDBJ databases">
        <authorList>
            <consortium name="Pathogen Informatics"/>
        </authorList>
    </citation>
    <scope>NUCLEOTIDE SEQUENCE [LARGE SCALE GENOMIC DNA]</scope>
    <source>
        <strain evidence="1 5">2789STDY5608854</strain>
    </source>
</reference>
<protein>
    <submittedName>
        <fullName evidence="2">DUF6075 family protein</fullName>
    </submittedName>
</protein>
<evidence type="ECO:0000313" key="2">
    <source>
        <dbReference type="EMBL" id="MDB7904949.1"/>
    </source>
</evidence>
<evidence type="ECO:0000313" key="3">
    <source>
        <dbReference type="EMBL" id="MDB7933534.1"/>
    </source>
</evidence>
<dbReference type="InterPro" id="IPR045721">
    <property type="entry name" value="DUF6075"/>
</dbReference>
<sequence length="140" mass="16187">MTVHFYDDAHEAFFREKLERAAASGRTPDNYFRSFLYLCGLCPDTRSHFHRLFDWREWCICPEALADGWQTGTSKRITRLAFNLWNGYGQEQPEDERVSAAFLPDEIFCCGFQSCFFEAVRLRFPEYADAASSLPCMGPG</sequence>
<evidence type="ECO:0000313" key="1">
    <source>
        <dbReference type="EMBL" id="CUN70286.1"/>
    </source>
</evidence>
<name>A0A173Z4B7_FLAPL</name>
<dbReference type="EMBL" id="JAQLWO010000002">
    <property type="protein sequence ID" value="MDB7904949.1"/>
    <property type="molecule type" value="Genomic_DNA"/>
</dbReference>
<dbReference type="EMBL" id="JAQLWV010000014">
    <property type="protein sequence ID" value="MDB7933534.1"/>
    <property type="molecule type" value="Genomic_DNA"/>
</dbReference>
<accession>A0A173Z4B7</accession>
<dbReference type="EMBL" id="CYZT01000010">
    <property type="protein sequence ID" value="CUN70286.1"/>
    <property type="molecule type" value="Genomic_DNA"/>
</dbReference>
<dbReference type="Proteomes" id="UP000429811">
    <property type="component" value="Unassembled WGS sequence"/>
</dbReference>
<gene>
    <name evidence="1" type="ORF">ERS852411_00349</name>
    <name evidence="4" type="ORF">GKE90_13185</name>
    <name evidence="2" type="ORF">PND83_03070</name>
    <name evidence="3" type="ORF">PNE06_10665</name>
</gene>
<reference evidence="4 6" key="2">
    <citation type="journal article" date="2019" name="Nat. Med.">
        <title>A library of human gut bacterial isolates paired with longitudinal multiomics data enables mechanistic microbiome research.</title>
        <authorList>
            <person name="Poyet M."/>
            <person name="Groussin M."/>
            <person name="Gibbons S.M."/>
            <person name="Avila-Pacheco J."/>
            <person name="Jiang X."/>
            <person name="Kearney S.M."/>
            <person name="Perrotta A.R."/>
            <person name="Berdy B."/>
            <person name="Zhao S."/>
            <person name="Lieberman T.D."/>
            <person name="Swanson P.K."/>
            <person name="Smith M."/>
            <person name="Roesemann S."/>
            <person name="Alexander J.E."/>
            <person name="Rich S.A."/>
            <person name="Livny J."/>
            <person name="Vlamakis H."/>
            <person name="Clish C."/>
            <person name="Bullock K."/>
            <person name="Deik A."/>
            <person name="Scott J."/>
            <person name="Pierce K.A."/>
            <person name="Xavier R.J."/>
            <person name="Alm E.J."/>
        </authorList>
    </citation>
    <scope>NUCLEOTIDE SEQUENCE [LARGE SCALE GENOMIC DNA]</scope>
    <source>
        <strain evidence="4 6">BIOML-A5</strain>
    </source>
</reference>
<dbReference type="AlphaFoldDB" id="A0A173Z4B7"/>
<reference evidence="2" key="3">
    <citation type="submission" date="2023-01" db="EMBL/GenBank/DDBJ databases">
        <title>Human gut microbiome strain richness.</title>
        <authorList>
            <person name="Chen-Liaw A."/>
        </authorList>
    </citation>
    <scope>NUCLEOTIDE SEQUENCE</scope>
    <source>
        <strain evidence="3">1001287st1_F4_1001285I_161205</strain>
        <strain evidence="2">2225st1_A6_2225SCRN_200828</strain>
    </source>
</reference>
<dbReference type="EMBL" id="WKPO01000018">
    <property type="protein sequence ID" value="MSB49637.1"/>
    <property type="molecule type" value="Genomic_DNA"/>
</dbReference>
<evidence type="ECO:0000313" key="4">
    <source>
        <dbReference type="EMBL" id="MSB49637.1"/>
    </source>
</evidence>
<dbReference type="Proteomes" id="UP001211006">
    <property type="component" value="Unassembled WGS sequence"/>
</dbReference>
<dbReference type="Proteomes" id="UP001211173">
    <property type="component" value="Unassembled WGS sequence"/>
</dbReference>
<dbReference type="Pfam" id="PF19552">
    <property type="entry name" value="DUF6075"/>
    <property type="match status" value="1"/>
</dbReference>
<evidence type="ECO:0000313" key="6">
    <source>
        <dbReference type="Proteomes" id="UP000429811"/>
    </source>
</evidence>
<dbReference type="Proteomes" id="UP000095746">
    <property type="component" value="Unassembled WGS sequence"/>
</dbReference>
<organism evidence="1 5">
    <name type="scientific">Flavonifractor plautii</name>
    <name type="common">Fusobacterium plautii</name>
    <dbReference type="NCBI Taxonomy" id="292800"/>
    <lineage>
        <taxon>Bacteria</taxon>
        <taxon>Bacillati</taxon>
        <taxon>Bacillota</taxon>
        <taxon>Clostridia</taxon>
        <taxon>Eubacteriales</taxon>
        <taxon>Oscillospiraceae</taxon>
        <taxon>Flavonifractor</taxon>
    </lineage>
</organism>
<proteinExistence type="predicted"/>
<dbReference type="RefSeq" id="WP_009259442.1">
    <property type="nucleotide sequence ID" value="NZ_BAABZG010000001.1"/>
</dbReference>